<protein>
    <recommendedName>
        <fullName evidence="4">DUF1579 domain-containing protein</fullName>
    </recommendedName>
</protein>
<name>A0ABW8IU02_9GAMM</name>
<feature type="chain" id="PRO_5045891973" description="DUF1579 domain-containing protein" evidence="1">
    <location>
        <begin position="21"/>
        <end position="198"/>
    </location>
</feature>
<comment type="caution">
    <text evidence="2">The sequence shown here is derived from an EMBL/GenBank/DDBJ whole genome shotgun (WGS) entry which is preliminary data.</text>
</comment>
<accession>A0ABW8IU02</accession>
<organism evidence="2 3">
    <name type="scientific">Dyella lipolytica</name>
    <dbReference type="NCBI Taxonomy" id="1867835"/>
    <lineage>
        <taxon>Bacteria</taxon>
        <taxon>Pseudomonadati</taxon>
        <taxon>Pseudomonadota</taxon>
        <taxon>Gammaproteobacteria</taxon>
        <taxon>Lysobacterales</taxon>
        <taxon>Rhodanobacteraceae</taxon>
        <taxon>Dyella</taxon>
    </lineage>
</organism>
<evidence type="ECO:0008006" key="4">
    <source>
        <dbReference type="Google" id="ProtNLM"/>
    </source>
</evidence>
<dbReference type="RefSeq" id="WP_284397367.1">
    <property type="nucleotide sequence ID" value="NZ_BSNQ01000003.1"/>
</dbReference>
<feature type="signal peptide" evidence="1">
    <location>
        <begin position="1"/>
        <end position="20"/>
    </location>
</feature>
<keyword evidence="3" id="KW-1185">Reference proteome</keyword>
<evidence type="ECO:0000313" key="3">
    <source>
        <dbReference type="Proteomes" id="UP001620405"/>
    </source>
</evidence>
<dbReference type="EMBL" id="JADIKG010000011">
    <property type="protein sequence ID" value="MFK2873472.1"/>
    <property type="molecule type" value="Genomic_DNA"/>
</dbReference>
<evidence type="ECO:0000256" key="1">
    <source>
        <dbReference type="SAM" id="SignalP"/>
    </source>
</evidence>
<evidence type="ECO:0000313" key="2">
    <source>
        <dbReference type="EMBL" id="MFK2873472.1"/>
    </source>
</evidence>
<keyword evidence="1" id="KW-0732">Signal</keyword>
<sequence length="198" mass="22031">MKASQQLRAAVFTFVLVACMAPLKGYTQLASPAPAAHDGQHDFDFNIGAWKTHISRLMNPLSGSKTWVQYDGTHVVRKAWDGRANIGVLEIDGPSGHIEALSLRLYNPTTHQWSLNFARSTGGTLGVPMYGEFKNGRGEFIDQETYNGRTILVKNVWSDITPNSCRSEWSFSDDGGKTWEVNWIAVDTRIPDDVDKTL</sequence>
<dbReference type="PROSITE" id="PS51257">
    <property type="entry name" value="PROKAR_LIPOPROTEIN"/>
    <property type="match status" value="1"/>
</dbReference>
<gene>
    <name evidence="2" type="ORF">ISP13_07990</name>
</gene>
<dbReference type="Proteomes" id="UP001620405">
    <property type="component" value="Unassembled WGS sequence"/>
</dbReference>
<proteinExistence type="predicted"/>
<reference evidence="2 3" key="1">
    <citation type="submission" date="2020-10" db="EMBL/GenBank/DDBJ databases">
        <title>Phylogeny of dyella-like bacteria.</title>
        <authorList>
            <person name="Fu J."/>
        </authorList>
    </citation>
    <scope>NUCLEOTIDE SEQUENCE [LARGE SCALE GENOMIC DNA]</scope>
    <source>
        <strain evidence="2 3">DHOB07</strain>
    </source>
</reference>